<dbReference type="InterPro" id="IPR017972">
    <property type="entry name" value="Cyt_P450_CS"/>
</dbReference>
<keyword evidence="7 8" id="KW-0349">Heme</keyword>
<dbReference type="AlphaFoldDB" id="A1CGH3"/>
<dbReference type="PRINTS" id="PR00465">
    <property type="entry name" value="EP450IV"/>
</dbReference>
<dbReference type="RefSeq" id="XP_001272479.1">
    <property type="nucleotide sequence ID" value="XM_001272478.1"/>
</dbReference>
<proteinExistence type="inferred from homology"/>
<dbReference type="GO" id="GO:0016705">
    <property type="term" value="F:oxidoreductase activity, acting on paired donors, with incorporation or reduction of molecular oxygen"/>
    <property type="evidence" value="ECO:0007669"/>
    <property type="project" value="InterPro"/>
</dbReference>
<evidence type="ECO:0008006" key="11">
    <source>
        <dbReference type="Google" id="ProtNLM"/>
    </source>
</evidence>
<feature type="binding site" description="axial binding residue" evidence="7">
    <location>
        <position position="53"/>
    </location>
    <ligand>
        <name>heme</name>
        <dbReference type="ChEBI" id="CHEBI:30413"/>
    </ligand>
    <ligandPart>
        <name>Fe</name>
        <dbReference type="ChEBI" id="CHEBI:18248"/>
    </ligandPart>
</feature>
<dbReference type="EMBL" id="DS027053">
    <property type="protein sequence ID" value="EAW11053.1"/>
    <property type="molecule type" value="Genomic_DNA"/>
</dbReference>
<evidence type="ECO:0000256" key="3">
    <source>
        <dbReference type="ARBA" id="ARBA00022723"/>
    </source>
</evidence>
<evidence type="ECO:0000256" key="6">
    <source>
        <dbReference type="ARBA" id="ARBA00023033"/>
    </source>
</evidence>
<gene>
    <name evidence="9" type="ORF">ACLA_066890</name>
</gene>
<evidence type="ECO:0000256" key="8">
    <source>
        <dbReference type="RuleBase" id="RU000461"/>
    </source>
</evidence>
<evidence type="ECO:0000256" key="2">
    <source>
        <dbReference type="ARBA" id="ARBA00010617"/>
    </source>
</evidence>
<dbReference type="InterPro" id="IPR036396">
    <property type="entry name" value="Cyt_P450_sf"/>
</dbReference>
<comment type="cofactor">
    <cofactor evidence="1 7">
        <name>heme</name>
        <dbReference type="ChEBI" id="CHEBI:30413"/>
    </cofactor>
</comment>
<keyword evidence="4 8" id="KW-0560">Oxidoreductase</keyword>
<evidence type="ECO:0000256" key="4">
    <source>
        <dbReference type="ARBA" id="ARBA00023002"/>
    </source>
</evidence>
<comment type="similarity">
    <text evidence="2 8">Belongs to the cytochrome P450 family.</text>
</comment>
<evidence type="ECO:0000313" key="9">
    <source>
        <dbReference type="EMBL" id="EAW11053.1"/>
    </source>
</evidence>
<evidence type="ECO:0000256" key="7">
    <source>
        <dbReference type="PIRSR" id="PIRSR602403-1"/>
    </source>
</evidence>
<evidence type="ECO:0000256" key="1">
    <source>
        <dbReference type="ARBA" id="ARBA00001971"/>
    </source>
</evidence>
<dbReference type="OMA" id="EGVRIMP"/>
<dbReference type="HOGENOM" id="CLU_022195_6_0_1"/>
<name>A1CGH3_ASPCL</name>
<dbReference type="Gene3D" id="1.10.630.10">
    <property type="entry name" value="Cytochrome P450"/>
    <property type="match status" value="1"/>
</dbReference>
<keyword evidence="10" id="KW-1185">Reference proteome</keyword>
<evidence type="ECO:0000313" key="10">
    <source>
        <dbReference type="Proteomes" id="UP000006701"/>
    </source>
</evidence>
<organism evidence="9 10">
    <name type="scientific">Aspergillus clavatus (strain ATCC 1007 / CBS 513.65 / DSM 816 / NCTC 3887 / NRRL 1 / QM 1276 / 107)</name>
    <dbReference type="NCBI Taxonomy" id="344612"/>
    <lineage>
        <taxon>Eukaryota</taxon>
        <taxon>Fungi</taxon>
        <taxon>Dikarya</taxon>
        <taxon>Ascomycota</taxon>
        <taxon>Pezizomycotina</taxon>
        <taxon>Eurotiomycetes</taxon>
        <taxon>Eurotiomycetidae</taxon>
        <taxon>Eurotiales</taxon>
        <taxon>Aspergillaceae</taxon>
        <taxon>Aspergillus</taxon>
        <taxon>Aspergillus subgen. Fumigati</taxon>
    </lineage>
</organism>
<accession>A1CGH3</accession>
<dbReference type="InterPro" id="IPR002403">
    <property type="entry name" value="Cyt_P450_E_grp-IV"/>
</dbReference>
<dbReference type="GeneID" id="4704544"/>
<reference evidence="9 10" key="1">
    <citation type="journal article" date="2008" name="PLoS Genet.">
        <title>Genomic islands in the pathogenic filamentous fungus Aspergillus fumigatus.</title>
        <authorList>
            <person name="Fedorova N.D."/>
            <person name="Khaldi N."/>
            <person name="Joardar V.S."/>
            <person name="Maiti R."/>
            <person name="Amedeo P."/>
            <person name="Anderson M.J."/>
            <person name="Crabtree J."/>
            <person name="Silva J.C."/>
            <person name="Badger J.H."/>
            <person name="Albarraq A."/>
            <person name="Angiuoli S."/>
            <person name="Bussey H."/>
            <person name="Bowyer P."/>
            <person name="Cotty P.J."/>
            <person name="Dyer P.S."/>
            <person name="Egan A."/>
            <person name="Galens K."/>
            <person name="Fraser-Liggett C.M."/>
            <person name="Haas B.J."/>
            <person name="Inman J.M."/>
            <person name="Kent R."/>
            <person name="Lemieux S."/>
            <person name="Malavazi I."/>
            <person name="Orvis J."/>
            <person name="Roemer T."/>
            <person name="Ronning C.M."/>
            <person name="Sundaram J.P."/>
            <person name="Sutton G."/>
            <person name="Turner G."/>
            <person name="Venter J.C."/>
            <person name="White O.R."/>
            <person name="Whitty B.R."/>
            <person name="Youngman P."/>
            <person name="Wolfe K.H."/>
            <person name="Goldman G.H."/>
            <person name="Wortman J.R."/>
            <person name="Jiang B."/>
            <person name="Denning D.W."/>
            <person name="Nierman W.C."/>
        </authorList>
    </citation>
    <scope>NUCLEOTIDE SEQUENCE [LARGE SCALE GENOMIC DNA]</scope>
    <source>
        <strain evidence="10">ATCC 1007 / CBS 513.65 / DSM 816 / NCTC 3887 / NRRL 1</strain>
    </source>
</reference>
<keyword evidence="5 7" id="KW-0408">Iron</keyword>
<dbReference type="KEGG" id="act:ACLA_066890"/>
<dbReference type="GO" id="GO:0004497">
    <property type="term" value="F:monooxygenase activity"/>
    <property type="evidence" value="ECO:0007669"/>
    <property type="project" value="UniProtKB-KW"/>
</dbReference>
<dbReference type="InterPro" id="IPR001128">
    <property type="entry name" value="Cyt_P450"/>
</dbReference>
<dbReference type="OrthoDB" id="4508624at2759"/>
<dbReference type="GO" id="GO:0019748">
    <property type="term" value="P:secondary metabolic process"/>
    <property type="evidence" value="ECO:0007669"/>
    <property type="project" value="UniProtKB-ARBA"/>
</dbReference>
<dbReference type="Proteomes" id="UP000006701">
    <property type="component" value="Unassembled WGS sequence"/>
</dbReference>
<protein>
    <recommendedName>
        <fullName evidence="11">Cytochrome P450</fullName>
    </recommendedName>
</protein>
<dbReference type="GO" id="GO:0020037">
    <property type="term" value="F:heme binding"/>
    <property type="evidence" value="ECO:0007669"/>
    <property type="project" value="InterPro"/>
</dbReference>
<dbReference type="VEuPathDB" id="FungiDB:ACLA_066890"/>
<evidence type="ECO:0000256" key="5">
    <source>
        <dbReference type="ARBA" id="ARBA00023004"/>
    </source>
</evidence>
<keyword evidence="6 8" id="KW-0503">Monooxygenase</keyword>
<dbReference type="GO" id="GO:0005506">
    <property type="term" value="F:iron ion binding"/>
    <property type="evidence" value="ECO:0007669"/>
    <property type="project" value="InterPro"/>
</dbReference>
<dbReference type="SUPFAM" id="SSF48264">
    <property type="entry name" value="Cytochrome P450"/>
    <property type="match status" value="1"/>
</dbReference>
<keyword evidence="3 7" id="KW-0479">Metal-binding</keyword>
<dbReference type="Pfam" id="PF00067">
    <property type="entry name" value="p450"/>
    <property type="match status" value="1"/>
</dbReference>
<sequence>MLANTDKMLWDDPLVFDGYRFEKLRAIGDNEQKFQLSSTSTSELNWGYGTHACPGRHFASNQIKVLMAALLLRYDFRFAKDQNSDTEYKRPSNVVEGVRIMPNPNVEVLIRNRVEM</sequence>
<dbReference type="PANTHER" id="PTHR46206:SF6">
    <property type="entry name" value="CYTOCHROME P450 MONOOXYGENASE AN1598-RELATED"/>
    <property type="match status" value="1"/>
</dbReference>
<dbReference type="PANTHER" id="PTHR46206">
    <property type="entry name" value="CYTOCHROME P450"/>
    <property type="match status" value="1"/>
</dbReference>
<dbReference type="PROSITE" id="PS00086">
    <property type="entry name" value="CYTOCHROME_P450"/>
    <property type="match status" value="1"/>
</dbReference>